<keyword evidence="1 3" id="KW-0556">Organic radical</keyword>
<evidence type="ECO:0000259" key="4">
    <source>
        <dbReference type="PROSITE" id="PS51149"/>
    </source>
</evidence>
<dbReference type="Pfam" id="PF02901">
    <property type="entry name" value="PFL-like"/>
    <property type="match status" value="1"/>
</dbReference>
<dbReference type="InterPro" id="IPR004184">
    <property type="entry name" value="PFL_dom"/>
</dbReference>
<dbReference type="Proteomes" id="UP000280475">
    <property type="component" value="Chromosome"/>
</dbReference>
<dbReference type="EMBL" id="CP027768">
    <property type="protein sequence ID" value="AYW51000.1"/>
    <property type="molecule type" value="Genomic_DNA"/>
</dbReference>
<dbReference type="GO" id="GO:0005829">
    <property type="term" value="C:cytosol"/>
    <property type="evidence" value="ECO:0007669"/>
    <property type="project" value="TreeGrafter"/>
</dbReference>
<evidence type="ECO:0000256" key="3">
    <source>
        <dbReference type="PROSITE-ProRule" id="PRU00493"/>
    </source>
</evidence>
<dbReference type="InterPro" id="IPR001150">
    <property type="entry name" value="Gly_radical"/>
</dbReference>
<dbReference type="InterPro" id="IPR051215">
    <property type="entry name" value="GRE"/>
</dbReference>
<dbReference type="CDD" id="cd01677">
    <property type="entry name" value="PFL2_DhaB_BssA"/>
    <property type="match status" value="1"/>
</dbReference>
<organism evidence="6 7">
    <name type="scientific">Tetragenococcus halophilus</name>
    <name type="common">Pediococcus halophilus</name>
    <dbReference type="NCBI Taxonomy" id="51669"/>
    <lineage>
        <taxon>Bacteria</taxon>
        <taxon>Bacillati</taxon>
        <taxon>Bacillota</taxon>
        <taxon>Bacilli</taxon>
        <taxon>Lactobacillales</taxon>
        <taxon>Enterococcaceae</taxon>
        <taxon>Tetragenococcus</taxon>
    </lineage>
</organism>
<feature type="domain" description="PFL" evidence="5">
    <location>
        <begin position="31"/>
        <end position="694"/>
    </location>
</feature>
<accession>A0A3G5FKY1</accession>
<dbReference type="FunFam" id="3.20.70.20:FF:000008">
    <property type="entry name" value="Hypothetical formate acetyltransferase 3"/>
    <property type="match status" value="1"/>
</dbReference>
<evidence type="ECO:0000313" key="7">
    <source>
        <dbReference type="Proteomes" id="UP000280475"/>
    </source>
</evidence>
<gene>
    <name evidence="6" type="ORF">C7H83_11215</name>
</gene>
<feature type="domain" description="Glycine radical" evidence="4">
    <location>
        <begin position="701"/>
        <end position="822"/>
    </location>
</feature>
<dbReference type="InterPro" id="IPR010098">
    <property type="entry name" value="PFL2/GDeHydtase_fam"/>
</dbReference>
<evidence type="ECO:0000256" key="1">
    <source>
        <dbReference type="ARBA" id="ARBA00022818"/>
    </source>
</evidence>
<dbReference type="PROSITE" id="PS00850">
    <property type="entry name" value="GLY_RADICAL_1"/>
    <property type="match status" value="1"/>
</dbReference>
<dbReference type="NCBIfam" id="TIGR01774">
    <property type="entry name" value="PFL2-3"/>
    <property type="match status" value="1"/>
</dbReference>
<dbReference type="Gene3D" id="3.20.70.20">
    <property type="match status" value="1"/>
</dbReference>
<feature type="modified residue" description="Glycine radical" evidence="3">
    <location>
        <position position="798"/>
    </location>
</feature>
<keyword evidence="2" id="KW-0456">Lyase</keyword>
<dbReference type="InterPro" id="IPR019777">
    <property type="entry name" value="Form_AcTrfase_GR_CS"/>
</dbReference>
<reference evidence="6 7" key="1">
    <citation type="journal article" date="2012" name="Int. J. Syst. Evol. Microbiol.">
        <title>Characterization of Tetragenococcus strains from sugar thick juice reveals a novel species, Tetragenococcus osmophilus sp. nov., and divides Tetragenococcus halophilus into two subspecies, T. halophilus subsp. halophilus subsp. nov. and T. halophilus subsp. flandriensis subsp. nov.</title>
        <authorList>
            <person name="Juste A."/>
            <person name="Van Trappen S."/>
            <person name="Verreth C."/>
            <person name="Cleenwerck I."/>
            <person name="De Vos P."/>
            <person name="Lievens B."/>
            <person name="Willems K.A."/>
        </authorList>
    </citation>
    <scope>NUCLEOTIDE SEQUENCE [LARGE SCALE GENOMIC DNA]</scope>
    <source>
        <strain evidence="6 7">LMG 26042</strain>
    </source>
</reference>
<dbReference type="PROSITE" id="PS51149">
    <property type="entry name" value="GLY_RADICAL_2"/>
    <property type="match status" value="1"/>
</dbReference>
<dbReference type="GO" id="GO:0016829">
    <property type="term" value="F:lyase activity"/>
    <property type="evidence" value="ECO:0007669"/>
    <property type="project" value="UniProtKB-KW"/>
</dbReference>
<dbReference type="SUPFAM" id="SSF51998">
    <property type="entry name" value="PFL-like glycyl radical enzymes"/>
    <property type="match status" value="1"/>
</dbReference>
<dbReference type="PROSITE" id="PS51554">
    <property type="entry name" value="PFL"/>
    <property type="match status" value="1"/>
</dbReference>
<sequence>MVSNEKRRITMKIQTTEKVTGELPHFGLLTDRMNEYRETVLEKKPYICAERALLATEAYKKNQNQPNVLKRALMLQNILDKMSIYIEDQTLIVGNQASSNRDAPIFPEYTLDFAMNELDTFEKRDGDVFYITEETKEQIRSIAPFWENNNLRAKAGALLPDEVRIFMETGFFGMEGKMNSGDAHLAVDYKQLLEVGLKGYEKRTLNAKAALDLTKPESIDKYHFYNAILIVINAVKNFAKRYAKLAEAMAETADTKRRAELLEISRICNKVPYEPAESFTEALQATWFIQLILQIESNGHSLSYGRFDQYMYPYLKADLDKGAMTEDKAVELLTNLWIKTLTINKVRSQSHTYSSAGSPLYQNVTVGGQTRDKKDAVNKLSFLVLRSVAQTKLPQPNLTVRYHAGLNKDFMNEAIEVMKLGFGMPAFNSDEVIIPSFIKYGVAEEDAYDYSAIGCVETAVPGKWGYRCTGMSYMNFPKILMIAMNDGVDPVSNRRFTKGHGYFKNMKTFAELEDAWDKTVRELTRMSVIVENAIDLGIEREVPDILCSTLTEDCIGRGKTIKAGGAVYDFISGLQVGIANLADALAAIKKLVFEERKVSQDELWQALKTNWESKRSQEIQQMILHEVPKYGNDDDYTDQLATKAYDSYIDEIKKYPNTRYGRGPIGGIRYSGTSSISANVGQGRSTMATPDGRKAWAPLAEGCSPSHNMDQNGPTAVLKSVSKLPTEDIVGGVLLNQKVNPQTLAKEEDKQKLMMLLRTFFNRLKGYHIQYNVVSKKTLLDAQKNPEKHRDLIVRVAGYSAFFNVLSKATQDDIIERTEHVV</sequence>
<dbReference type="PANTHER" id="PTHR43641">
    <property type="entry name" value="FORMATE ACETYLTRANSFERASE 3-RELATED"/>
    <property type="match status" value="1"/>
</dbReference>
<protein>
    <submittedName>
        <fullName evidence="6">Glycyl radical protein</fullName>
    </submittedName>
</protein>
<dbReference type="AlphaFoldDB" id="A0A3G5FKY1"/>
<evidence type="ECO:0000259" key="5">
    <source>
        <dbReference type="PROSITE" id="PS51554"/>
    </source>
</evidence>
<evidence type="ECO:0000256" key="2">
    <source>
        <dbReference type="ARBA" id="ARBA00023239"/>
    </source>
</evidence>
<dbReference type="PANTHER" id="PTHR43641:SF2">
    <property type="entry name" value="DEHYDRATASE YBIW-RELATED"/>
    <property type="match status" value="1"/>
</dbReference>
<dbReference type="Pfam" id="PF01228">
    <property type="entry name" value="Gly_radical"/>
    <property type="match status" value="1"/>
</dbReference>
<name>A0A3G5FKY1_TETHA</name>
<evidence type="ECO:0000313" key="6">
    <source>
        <dbReference type="EMBL" id="AYW51000.1"/>
    </source>
</evidence>
<proteinExistence type="predicted"/>